<evidence type="ECO:0000256" key="7">
    <source>
        <dbReference type="ARBA" id="ARBA00023136"/>
    </source>
</evidence>
<keyword evidence="4 8" id="KW-0997">Cell inner membrane</keyword>
<dbReference type="Pfam" id="PF04290">
    <property type="entry name" value="DctQ"/>
    <property type="match status" value="1"/>
</dbReference>
<name>A0ABR9XA04_9RHOB</name>
<reference evidence="12 13" key="1">
    <citation type="journal article" date="2021" name="Int. J. Syst. Evol. Microbiol.">
        <title>Salipiger mangrovisoli sp. nov., isolated from mangrove soil and the proposal for the reclassification of Paraphaeobacter pallidus as Salipiger pallidus comb. nov.</title>
        <authorList>
            <person name="Du J."/>
            <person name="Liu Y."/>
            <person name="Pei T."/>
            <person name="Deng M.R."/>
            <person name="Zhu H."/>
        </authorList>
    </citation>
    <scope>NUCLEOTIDE SEQUENCE [LARGE SCALE GENOMIC DNA]</scope>
    <source>
        <strain evidence="12 13">6D45A</strain>
    </source>
</reference>
<keyword evidence="6 9" id="KW-1133">Transmembrane helix</keyword>
<dbReference type="Pfam" id="PF06808">
    <property type="entry name" value="DctM"/>
    <property type="match status" value="1"/>
</dbReference>
<feature type="transmembrane region" description="Helical" evidence="9">
    <location>
        <begin position="206"/>
        <end position="233"/>
    </location>
</feature>
<feature type="transmembrane region" description="Helical" evidence="9">
    <location>
        <begin position="469"/>
        <end position="494"/>
    </location>
</feature>
<feature type="transmembrane region" description="Helical" evidence="9">
    <location>
        <begin position="335"/>
        <end position="359"/>
    </location>
</feature>
<feature type="transmembrane region" description="Helical" evidence="9">
    <location>
        <begin position="145"/>
        <end position="164"/>
    </location>
</feature>
<keyword evidence="2 8" id="KW-0813">Transport</keyword>
<keyword evidence="5 9" id="KW-0812">Transmembrane</keyword>
<dbReference type="PANTHER" id="PTHR33362">
    <property type="entry name" value="SIALIC ACID TRAP TRANSPORTER PERMEASE PROTEIN SIAT-RELATED"/>
    <property type="match status" value="1"/>
</dbReference>
<feature type="transmembrane region" description="Helical" evidence="9">
    <location>
        <begin position="514"/>
        <end position="531"/>
    </location>
</feature>
<accession>A0ABR9XA04</accession>
<dbReference type="EMBL" id="JADFFK010000031">
    <property type="protein sequence ID" value="MBE9640353.1"/>
    <property type="molecule type" value="Genomic_DNA"/>
</dbReference>
<feature type="domain" description="TRAP C4-dicarboxylate transport system permease DctM subunit" evidence="11">
    <location>
        <begin position="208"/>
        <end position="617"/>
    </location>
</feature>
<evidence type="ECO:0000256" key="3">
    <source>
        <dbReference type="ARBA" id="ARBA00022475"/>
    </source>
</evidence>
<keyword evidence="13" id="KW-1185">Reference proteome</keyword>
<evidence type="ECO:0000313" key="13">
    <source>
        <dbReference type="Proteomes" id="UP000607796"/>
    </source>
</evidence>
<dbReference type="NCBIfam" id="TIGR00786">
    <property type="entry name" value="dctM"/>
    <property type="match status" value="1"/>
</dbReference>
<feature type="transmembrane region" description="Helical" evidence="9">
    <location>
        <begin position="414"/>
        <end position="435"/>
    </location>
</feature>
<feature type="transmembrane region" description="Helical" evidence="9">
    <location>
        <begin position="441"/>
        <end position="457"/>
    </location>
</feature>
<keyword evidence="7 9" id="KW-0472">Membrane</keyword>
<evidence type="ECO:0000256" key="8">
    <source>
        <dbReference type="RuleBase" id="RU369079"/>
    </source>
</evidence>
<evidence type="ECO:0000256" key="2">
    <source>
        <dbReference type="ARBA" id="ARBA00022448"/>
    </source>
</evidence>
<evidence type="ECO:0000259" key="11">
    <source>
        <dbReference type="Pfam" id="PF06808"/>
    </source>
</evidence>
<protein>
    <submittedName>
        <fullName evidence="12">TRAP transporter large permease subunit</fullName>
    </submittedName>
</protein>
<dbReference type="RefSeq" id="WP_194137623.1">
    <property type="nucleotide sequence ID" value="NZ_JADFFK010000031.1"/>
</dbReference>
<evidence type="ECO:0000256" key="6">
    <source>
        <dbReference type="ARBA" id="ARBA00022989"/>
    </source>
</evidence>
<feature type="transmembrane region" description="Helical" evidence="9">
    <location>
        <begin position="559"/>
        <end position="581"/>
    </location>
</feature>
<feature type="transmembrane region" description="Helical" evidence="9">
    <location>
        <begin position="299"/>
        <end position="323"/>
    </location>
</feature>
<sequence>MKDDIRAHQNGAGATTCARGLDRLAAGLELTANTLNVVILTAIIIVIFLSVILRYVFSSGMPWSEEFAIWGFTWLIFSGVALGVRGGRHVSVDLLLGKLPEGPRRGAEFLRDAFVAMALISLVFGGTQLAQMVGGVSTSLQWPNWLRYAVIPAAGALALVFLLLEDTRGPALLRKAGSIALGAALYALIQYPALSPFGGGSASVAMILVFFVTLLLGVPVAFAMVLGVVTTTWSGGLLPAPAILQNMVAGSSKFILLAIPFFLTTGYLLNIGGLSTRLIDFASALFGHFRGGLAQVNVFNSVLVGGISGSSGADAASTTKVLVPQMVKRGYASEFACAITAASSVLPNVLPPAIAMLVYASVSNVSIAKLFVAGIAPGLLIAAALMLCNNLIARRRGYEKSGSRAPCSVVWRTLLRALPALVIAVVVLGCIRFGITTATEAGVIALVWAFVLGKFVFREYSWRQLGQSLAECCVDSALIGFLIAASVPFAWILIADGLPQQLVGLTQDYALGPAALILVVVLTLFVAGMFLDLTPAILIAAPLFLPLLTAAGFDPVQVGIIMIINLQLGGVTPPVGILVFITAQISKTPASAVFREVTPFVAAIIAVLCLVCAFPALTLGLWALIG</sequence>
<evidence type="ECO:0000313" key="12">
    <source>
        <dbReference type="EMBL" id="MBE9640353.1"/>
    </source>
</evidence>
<feature type="transmembrane region" description="Helical" evidence="9">
    <location>
        <begin position="37"/>
        <end position="57"/>
    </location>
</feature>
<comment type="subcellular location">
    <subcellularLocation>
        <location evidence="1 8">Cell inner membrane</location>
        <topology evidence="1 8">Multi-pass membrane protein</topology>
    </subcellularLocation>
</comment>
<dbReference type="InterPro" id="IPR055348">
    <property type="entry name" value="DctQ"/>
</dbReference>
<comment type="function">
    <text evidence="8">Part of the tripartite ATP-independent periplasmic (TRAP) transport system.</text>
</comment>
<feature type="transmembrane region" description="Helical" evidence="9">
    <location>
        <begin position="69"/>
        <end position="88"/>
    </location>
</feature>
<evidence type="ECO:0000256" key="9">
    <source>
        <dbReference type="SAM" id="Phobius"/>
    </source>
</evidence>
<evidence type="ECO:0000256" key="5">
    <source>
        <dbReference type="ARBA" id="ARBA00022692"/>
    </source>
</evidence>
<dbReference type="PANTHER" id="PTHR33362:SF2">
    <property type="entry name" value="TRAP TRANSPORTER LARGE PERMEASE PROTEIN"/>
    <property type="match status" value="1"/>
</dbReference>
<comment type="caution">
    <text evidence="12">The sequence shown here is derived from an EMBL/GenBank/DDBJ whole genome shotgun (WGS) entry which is preliminary data.</text>
</comment>
<feature type="transmembrane region" description="Helical" evidence="9">
    <location>
        <begin position="176"/>
        <end position="194"/>
    </location>
</feature>
<dbReference type="InterPro" id="IPR004681">
    <property type="entry name" value="TRAP_DctM"/>
</dbReference>
<feature type="transmembrane region" description="Helical" evidence="9">
    <location>
        <begin position="254"/>
        <end position="279"/>
    </location>
</feature>
<gene>
    <name evidence="12" type="ORF">IQ782_26210</name>
</gene>
<feature type="transmembrane region" description="Helical" evidence="9">
    <location>
        <begin position="371"/>
        <end position="393"/>
    </location>
</feature>
<dbReference type="InterPro" id="IPR010656">
    <property type="entry name" value="DctM"/>
</dbReference>
<evidence type="ECO:0000259" key="10">
    <source>
        <dbReference type="Pfam" id="PF04290"/>
    </source>
</evidence>
<organism evidence="12 13">
    <name type="scientific">Salipiger mangrovisoli</name>
    <dbReference type="NCBI Taxonomy" id="2865933"/>
    <lineage>
        <taxon>Bacteria</taxon>
        <taxon>Pseudomonadati</taxon>
        <taxon>Pseudomonadota</taxon>
        <taxon>Alphaproteobacteria</taxon>
        <taxon>Rhodobacterales</taxon>
        <taxon>Roseobacteraceae</taxon>
        <taxon>Salipiger</taxon>
    </lineage>
</organism>
<feature type="domain" description="Tripartite ATP-independent periplasmic transporters DctQ component" evidence="10">
    <location>
        <begin position="43"/>
        <end position="164"/>
    </location>
</feature>
<feature type="transmembrane region" description="Helical" evidence="9">
    <location>
        <begin position="536"/>
        <end position="553"/>
    </location>
</feature>
<feature type="transmembrane region" description="Helical" evidence="9">
    <location>
        <begin position="109"/>
        <end position="133"/>
    </location>
</feature>
<evidence type="ECO:0000256" key="4">
    <source>
        <dbReference type="ARBA" id="ARBA00022519"/>
    </source>
</evidence>
<proteinExistence type="predicted"/>
<feature type="transmembrane region" description="Helical" evidence="9">
    <location>
        <begin position="601"/>
        <end position="625"/>
    </location>
</feature>
<keyword evidence="3" id="KW-1003">Cell membrane</keyword>
<dbReference type="Proteomes" id="UP000607796">
    <property type="component" value="Unassembled WGS sequence"/>
</dbReference>
<evidence type="ECO:0000256" key="1">
    <source>
        <dbReference type="ARBA" id="ARBA00004429"/>
    </source>
</evidence>